<dbReference type="Gene3D" id="1.50.10.140">
    <property type="match status" value="2"/>
</dbReference>
<keyword evidence="8" id="KW-1185">Reference proteome</keyword>
<dbReference type="InterPro" id="IPR037824">
    <property type="entry name" value="GH94N_2_NdvB"/>
</dbReference>
<dbReference type="InterPro" id="IPR033432">
    <property type="entry name" value="GH94_catalytic"/>
</dbReference>
<organism evidence="7 8">
    <name type="scientific">Desulfoferula mesophila</name>
    <dbReference type="NCBI Taxonomy" id="3058419"/>
    <lineage>
        <taxon>Bacteria</taxon>
        <taxon>Pseudomonadati</taxon>
        <taxon>Thermodesulfobacteriota</taxon>
        <taxon>Desulfarculia</taxon>
        <taxon>Desulfarculales</taxon>
        <taxon>Desulfarculaceae</taxon>
        <taxon>Desulfoferula</taxon>
    </lineage>
</organism>
<keyword evidence="1" id="KW-0328">Glycosyltransferase</keyword>
<dbReference type="Gene3D" id="2.70.98.40">
    <property type="entry name" value="Glycoside hydrolase, family 65, N-terminal domain"/>
    <property type="match status" value="2"/>
</dbReference>
<dbReference type="InterPro" id="IPR012341">
    <property type="entry name" value="6hp_glycosidase-like_sf"/>
</dbReference>
<name>A0AAU9EVV1_9BACT</name>
<dbReference type="Pfam" id="PF17167">
    <property type="entry name" value="Glyco_hydro_94"/>
    <property type="match status" value="1"/>
</dbReference>
<dbReference type="InterPro" id="IPR037820">
    <property type="entry name" value="GH94N_NdvB"/>
</dbReference>
<feature type="transmembrane region" description="Helical" evidence="3">
    <location>
        <begin position="782"/>
        <end position="801"/>
    </location>
</feature>
<proteinExistence type="predicted"/>
<dbReference type="EMBL" id="AP028679">
    <property type="protein sequence ID" value="BEQ13858.1"/>
    <property type="molecule type" value="Genomic_DNA"/>
</dbReference>
<dbReference type="Gene3D" id="2.60.420.10">
    <property type="entry name" value="Maltose phosphorylase, domain 3"/>
    <property type="match status" value="1"/>
</dbReference>
<dbReference type="GO" id="GO:0030246">
    <property type="term" value="F:carbohydrate binding"/>
    <property type="evidence" value="ECO:0007669"/>
    <property type="project" value="InterPro"/>
</dbReference>
<dbReference type="CDD" id="cd11753">
    <property type="entry name" value="GH94N_ChvB_NdvB_2_like"/>
    <property type="match status" value="1"/>
</dbReference>
<dbReference type="KEGG" id="dmp:FAK_09240"/>
<feature type="domain" description="Glycosyl hydrolase 94 supersandwich" evidence="4">
    <location>
        <begin position="1557"/>
        <end position="1832"/>
    </location>
</feature>
<evidence type="ECO:0000256" key="2">
    <source>
        <dbReference type="ARBA" id="ARBA00022679"/>
    </source>
</evidence>
<feature type="transmembrane region" description="Helical" evidence="3">
    <location>
        <begin position="876"/>
        <end position="897"/>
    </location>
</feature>
<dbReference type="InterPro" id="IPR037018">
    <property type="entry name" value="GH65_N"/>
</dbReference>
<evidence type="ECO:0000259" key="5">
    <source>
        <dbReference type="Pfam" id="PF10091"/>
    </source>
</evidence>
<evidence type="ECO:0000259" key="4">
    <source>
        <dbReference type="Pfam" id="PF06165"/>
    </source>
</evidence>
<dbReference type="PANTHER" id="PTHR37469">
    <property type="entry name" value="CELLOBIONIC ACID PHOSPHORYLASE-RELATED"/>
    <property type="match status" value="1"/>
</dbReference>
<keyword evidence="3" id="KW-0472">Membrane</keyword>
<dbReference type="SUPFAM" id="SSF48208">
    <property type="entry name" value="Six-hairpin glycosidases"/>
    <property type="match status" value="1"/>
</dbReference>
<dbReference type="SUPFAM" id="SSF74650">
    <property type="entry name" value="Galactose mutarotase-like"/>
    <property type="match status" value="2"/>
</dbReference>
<feature type="domain" description="Glycosyl hydrolase 94 supersandwich" evidence="4">
    <location>
        <begin position="2057"/>
        <end position="2330"/>
    </location>
</feature>
<dbReference type="InterPro" id="IPR008928">
    <property type="entry name" value="6-hairpin_glycosidase_sf"/>
</dbReference>
<feature type="transmembrane region" description="Helical" evidence="3">
    <location>
        <begin position="356"/>
        <end position="379"/>
    </location>
</feature>
<dbReference type="InterPro" id="IPR052047">
    <property type="entry name" value="GH94_Enzymes"/>
</dbReference>
<dbReference type="Gene3D" id="1.50.10.10">
    <property type="match status" value="1"/>
</dbReference>
<dbReference type="PANTHER" id="PTHR37469:SF2">
    <property type="entry name" value="CELLOBIONIC ACID PHOSPHORYLASE"/>
    <property type="match status" value="1"/>
</dbReference>
<evidence type="ECO:0000313" key="7">
    <source>
        <dbReference type="EMBL" id="BEQ13858.1"/>
    </source>
</evidence>
<dbReference type="Proteomes" id="UP001366166">
    <property type="component" value="Chromosome"/>
</dbReference>
<dbReference type="InterPro" id="IPR011013">
    <property type="entry name" value="Gal_mutarotase_sf_dom"/>
</dbReference>
<dbReference type="InterPro" id="IPR019282">
    <property type="entry name" value="Glycoamylase-like_cons_dom"/>
</dbReference>
<dbReference type="Pfam" id="PF06165">
    <property type="entry name" value="GH94_b-supersand"/>
    <property type="match status" value="2"/>
</dbReference>
<dbReference type="InterPro" id="IPR010383">
    <property type="entry name" value="Glyco_hydrolase_94_b-supersand"/>
</dbReference>
<accession>A0AAU9EVV1</accession>
<evidence type="ECO:0000259" key="6">
    <source>
        <dbReference type="Pfam" id="PF17167"/>
    </source>
</evidence>
<dbReference type="SMART" id="SM01068">
    <property type="entry name" value="CBM_X"/>
    <property type="match status" value="2"/>
</dbReference>
<feature type="domain" description="Glycosyl hydrolase 94 catalytic" evidence="6">
    <location>
        <begin position="2344"/>
        <end position="2768"/>
    </location>
</feature>
<reference evidence="8" key="1">
    <citation type="journal article" date="2023" name="Arch. Microbiol.">
        <title>Desulfoferula mesophilus gen. nov. sp. nov., a mesophilic sulfate-reducing bacterium isolated from a brackish lake sediment.</title>
        <authorList>
            <person name="Watanabe T."/>
            <person name="Yabe T."/>
            <person name="Tsuji J.M."/>
            <person name="Fukui M."/>
        </authorList>
    </citation>
    <scope>NUCLEOTIDE SEQUENCE [LARGE SCALE GENOMIC DNA]</scope>
    <source>
        <strain evidence="8">12FAK</strain>
    </source>
</reference>
<feature type="transmembrane region" description="Helical" evidence="3">
    <location>
        <begin position="903"/>
        <end position="923"/>
    </location>
</feature>
<keyword evidence="3" id="KW-1133">Transmembrane helix</keyword>
<keyword evidence="3" id="KW-0812">Transmembrane</keyword>
<feature type="domain" description="Glycoamylase-like" evidence="5">
    <location>
        <begin position="1304"/>
        <end position="1514"/>
    </location>
</feature>
<evidence type="ECO:0000256" key="3">
    <source>
        <dbReference type="SAM" id="Phobius"/>
    </source>
</evidence>
<protein>
    <submittedName>
        <fullName evidence="7">Cyclic beta 1-2 glucan synthetase</fullName>
    </submittedName>
</protein>
<dbReference type="GO" id="GO:0016757">
    <property type="term" value="F:glycosyltransferase activity"/>
    <property type="evidence" value="ECO:0007669"/>
    <property type="project" value="UniProtKB-KW"/>
</dbReference>
<dbReference type="CDD" id="cd11756">
    <property type="entry name" value="GH94N_ChvB_NdvB_1_like"/>
    <property type="match status" value="1"/>
</dbReference>
<evidence type="ECO:0000256" key="1">
    <source>
        <dbReference type="ARBA" id="ARBA00022676"/>
    </source>
</evidence>
<dbReference type="Pfam" id="PF10091">
    <property type="entry name" value="Glycoamylase"/>
    <property type="match status" value="1"/>
</dbReference>
<gene>
    <name evidence="7" type="ORF">FAK_09240</name>
</gene>
<sequence>MPLLRILDQSESVTNEVQRELADASRLEQRISQSAEWILDNAHIVQAQIDDVRLNLSKKFYRSLPKLDADPQIPRVYRFALDLVERRDGYLDIHSIGEFLESCQERTPFTIGELWAFPLMLKIALIDRLRWLAEELHHDLHDQQIADFWANRLLVSARLEPTLVFSFLADLAQIRPEPSRHFAARLIGQLHDEAVALVPVVSLLEQKLANKVDEIVLTDKAAQAAANVSIGNCVTSLRMLILLDWREVSEEHSRVERRLAQDPANGYSSMDFETRNRYRGAVEELSRAGGRDEDDVANASVELARKAAEDGAALPLNHVGYYLVGRGRPLLIKSLEVSEPLKRRVLGWVYQHHTPLYLGAIGGLTLSLLCLIVVLGSGFGTGPPMLLIAAILSTPVISQLAVQMVNYLCTRLLPPRLLPKMSFAKGGIPDQFRTLVVVPMLLANEPSLRWEIEKLEIRYLANQDPNLIFALFSDYVDADTAQAVGDELLQVAIDGIETLNQRHGKHCFYLFHRERVWTECEQSYIGWERKRGKLEELNRLISGETQPSEQPIVRVGEAERLTDVRFVITLDSDTQLLRDTGRRLVETLAHPLNCPSLAQEENPDAYAIIQPRVTTTPLFGVNTPFRRLFTDPVGIDPYTRAVSDVYQDLAGEGSYVGKGIYDPRVFHRALNGRLPEQLILSHDLIEGAHVRVGLASDIELLDDFPADYIAYSGRQHRWIRGDWQIARWCLPKVPGPDGKLIVNPLNIFNRWKIFDNLRRSLAPAGMIAFLVASWFNTSAMSVIASAAVGLLFAFPLLSRLLTCLTTRPWPGAISWPELGHDAARMVVEISLTPYQAIRSLDAVIKVLHRLMVSGRHFLQWASAVVPSSKAAVRARAFLALLSLIALAAVGLATLVFLFSPGNFFAAAPFLVLWILSPLSGWWLNQIPKPLAPGAELPIKDVTKLREVARQTWRFFDEFTGTETSWLPPDNFQVSPKTALALRTSPTNIGLGLLGVAAAYDFGFLTIDLVVERTRNTLATVTALERYNGHLLNWYDISTLEPLEPRYVSTVDSGNFLASLWALEMGLAEILGEPLIGPQSLSGLDDTLRLLRKALSPAEDNQPHTNLIETLSRIFSDPPKRMDEIIRRLRSARAPAQQLAAQLRRDENTQAEATYWAGQIESQVASWIALVERYLSWVELLDHDLVGIADLGGPDTHAALLLSLAQAPSLRELAAGKYASLTAFMERYPTNNDNPQLRGNRIAILKGEVAKAQWLAGETLAQAKEAMHEMRELGKGMGMGFLYDAQRRLFNIGYNVSEQRLDSSYYDLLASEARLASFVAIARGDVPNNHWLAMSRPFGSVRGHRVLLSWSGTMFEYLLPLLLQRSFPYSLLDNACRQALTVQKAYAEGLGVPWGISEAAFSDLDAEGTYQYQAFGVPGLGLKRGLADSLVVSPYSTLLALAIDSKSALLNLRALERVGLHGAYGFMEAIDYSRPERRSGEPGVIVHAYMAHHQAMGLLALDNLLNGQPMQRRFHADPRVKATQPLLYERLPLAPPVYKATQREGGYARATVGQSAPPISTFATPHSPAPKVQLLSNGRYSLMVTNAGGGYSRWDDFDLTRWRADVTCDDWGVYCYLRDLKTNQVWSNIYQPVGGPLDKYFVGFASDRAEIRRLDAGIETETEIIVASEDDVEIRRITLINRSNHRCVLEVTSYIELALAQHAVDRQHPAFNKLFIETEALSKQHALLATRRRRDVDEPAVWAMHMLVAKDTKEESLQFETDRGRFIGRGRTTGSPAALYQNLSNTSGQVLDPIFSLRRTLYLEPGGRGEFYLMLGAADTRDGACALAEKYNDAHAIQHQLDRAWDASQLGMRRLRIQPDEARRFQQLAGSMLYPGWQLRTTGERIKKNRLDQSGLWSQGISGDLPIALVTINESRDMGLVRQMLQAHAYWRLHGFKADLVILNQEVGSYEQALNYELRRLIQGYAPHTGIDVPGGIFLRQEDQMPEEGITLLLAVARVVLVGARGPLAAQLATMPHPAWEFPPPLKTQFVGQEPSAPLPFMELDYFNGLGGFTGDGREYVIYLGPDSCTPAPWVNVMANPAFGTLISESGSGFTWAGNSQQNRLTAWGNDPLCDAPSEAVYIRDEESGGFWSPTPLPIRELDAYRARHGAGYTVFEHNSHAIEQEMTVFVPQDDAGGDPLCLKRLRLRNDGSRYRRLAVTFYAEWTLGEHREDTQMHIFTEWDKRSQAIFAYNHYHLQAADRVSFATISPPAHSISADRQEFLGRNGSLADPAAMHRVCLSSRTGTRLDPCAVLQIKLELEPGESREVTFILGQAASAEQARELIARYREAVVVDGALERTRLWWDRTLQTVQVTTPELATNLLANRWLLYQTLSCRIWGRSGLYQSGGAFGFRDQLQDVLALLYSMPQLAREHILLACGRQFPEGDVQHWWHPDSGVGVRSRCSDDLLWLPFAVARYVQVTGDTQLLDEEVNFIQAPLLEDSEHEIFVSPKTSSQSASVYEHCRLAIKKGMTQGPHGLPLMGSGDWNDGMNRIGQDGRGESVWLAWFIVEVLNAFSECSELCGQADDAARFREAAGALAKAVEDQAWDGAWYLRAYCDDGTPVGSAASEEARIDSIPQSWAAICGGADSERTAQALQSAREQLVRTDEKLVLLFTPPFDSSAIDPGYIKGYPPGVRENGGQYTHAALWLALGLIRRGDADGAAALFRLLNPIEHAREPEDVARYKVEPYVVAADVYSLTGRVGQGGWTWYTGSAGWMYRLLIEEMLGLQIHGSELTIDPVLPSAWKTVSLRFYRGKAVYEVTIDNPERVHQGLVWLEMDGRRLGIGEVIQLEELAVKHKIRVRLGTGAANLQGESAIRFGV</sequence>
<keyword evidence="2" id="KW-0808">Transferase</keyword>
<evidence type="ECO:0000313" key="8">
    <source>
        <dbReference type="Proteomes" id="UP001366166"/>
    </source>
</evidence>
<feature type="transmembrane region" description="Helical" evidence="3">
    <location>
        <begin position="385"/>
        <end position="409"/>
    </location>
</feature>
<dbReference type="GO" id="GO:0005975">
    <property type="term" value="P:carbohydrate metabolic process"/>
    <property type="evidence" value="ECO:0007669"/>
    <property type="project" value="InterPro"/>
</dbReference>